<feature type="region of interest" description="Disordered" evidence="1">
    <location>
        <begin position="1"/>
        <end position="38"/>
    </location>
</feature>
<dbReference type="RefSeq" id="XP_005840411.1">
    <property type="nucleotide sequence ID" value="XM_005840354.1"/>
</dbReference>
<feature type="compositionally biased region" description="Basic and acidic residues" evidence="1">
    <location>
        <begin position="1"/>
        <end position="18"/>
    </location>
</feature>
<dbReference type="KEGG" id="gtt:GUITHDRAFT_150409"/>
<protein>
    <submittedName>
        <fullName evidence="2 3">Uncharacterized protein</fullName>
    </submittedName>
</protein>
<feature type="region of interest" description="Disordered" evidence="1">
    <location>
        <begin position="78"/>
        <end position="97"/>
    </location>
</feature>
<reference evidence="2 4" key="1">
    <citation type="journal article" date="2012" name="Nature">
        <title>Algal genomes reveal evolutionary mosaicism and the fate of nucleomorphs.</title>
        <authorList>
            <consortium name="DOE Joint Genome Institute"/>
            <person name="Curtis B.A."/>
            <person name="Tanifuji G."/>
            <person name="Burki F."/>
            <person name="Gruber A."/>
            <person name="Irimia M."/>
            <person name="Maruyama S."/>
            <person name="Arias M.C."/>
            <person name="Ball S.G."/>
            <person name="Gile G.H."/>
            <person name="Hirakawa Y."/>
            <person name="Hopkins J.F."/>
            <person name="Kuo A."/>
            <person name="Rensing S.A."/>
            <person name="Schmutz J."/>
            <person name="Symeonidi A."/>
            <person name="Elias M."/>
            <person name="Eveleigh R.J."/>
            <person name="Herman E.K."/>
            <person name="Klute M.J."/>
            <person name="Nakayama T."/>
            <person name="Obornik M."/>
            <person name="Reyes-Prieto A."/>
            <person name="Armbrust E.V."/>
            <person name="Aves S.J."/>
            <person name="Beiko R.G."/>
            <person name="Coutinho P."/>
            <person name="Dacks J.B."/>
            <person name="Durnford D.G."/>
            <person name="Fast N.M."/>
            <person name="Green B.R."/>
            <person name="Grisdale C.J."/>
            <person name="Hempel F."/>
            <person name="Henrissat B."/>
            <person name="Hoppner M.P."/>
            <person name="Ishida K."/>
            <person name="Kim E."/>
            <person name="Koreny L."/>
            <person name="Kroth P.G."/>
            <person name="Liu Y."/>
            <person name="Malik S.B."/>
            <person name="Maier U.G."/>
            <person name="McRose D."/>
            <person name="Mock T."/>
            <person name="Neilson J.A."/>
            <person name="Onodera N.T."/>
            <person name="Poole A.M."/>
            <person name="Pritham E.J."/>
            <person name="Richards T.A."/>
            <person name="Rocap G."/>
            <person name="Roy S.W."/>
            <person name="Sarai C."/>
            <person name="Schaack S."/>
            <person name="Shirato S."/>
            <person name="Slamovits C.H."/>
            <person name="Spencer D.F."/>
            <person name="Suzuki S."/>
            <person name="Worden A.Z."/>
            <person name="Zauner S."/>
            <person name="Barry K."/>
            <person name="Bell C."/>
            <person name="Bharti A.K."/>
            <person name="Crow J.A."/>
            <person name="Grimwood J."/>
            <person name="Kramer R."/>
            <person name="Lindquist E."/>
            <person name="Lucas S."/>
            <person name="Salamov A."/>
            <person name="McFadden G.I."/>
            <person name="Lane C.E."/>
            <person name="Keeling P.J."/>
            <person name="Gray M.W."/>
            <person name="Grigoriev I.V."/>
            <person name="Archibald J.M."/>
        </authorList>
    </citation>
    <scope>NUCLEOTIDE SEQUENCE</scope>
    <source>
        <strain evidence="2 4">CCMP2712</strain>
    </source>
</reference>
<dbReference type="PaxDb" id="55529-EKX53431"/>
<reference evidence="3" key="3">
    <citation type="submission" date="2016-03" db="UniProtKB">
        <authorList>
            <consortium name="EnsemblProtists"/>
        </authorList>
    </citation>
    <scope>IDENTIFICATION</scope>
</reference>
<dbReference type="AlphaFoldDB" id="L1JXY6"/>
<keyword evidence="4" id="KW-1185">Reference proteome</keyword>
<sequence>MHDAQHQEEIRSSREAAKSIRSSPAQLNPNRQSSHPPSEILQLLSVEFPAGYLQWTREGTKKLEGVVSTDSRYRVPARSSRVQVSATRRSGRERTGAADSKAMEIYLELSNGARKVRATINRQLQALELSVEQIQSSSRRTRRAPPACEVRLTDQEASHVIRQYCDEGRREEGGGASREAPVYYWHGSQDDDV</sequence>
<feature type="compositionally biased region" description="Polar residues" evidence="1">
    <location>
        <begin position="20"/>
        <end position="36"/>
    </location>
</feature>
<evidence type="ECO:0000313" key="3">
    <source>
        <dbReference type="EnsemblProtists" id="EKX53431"/>
    </source>
</evidence>
<name>L1JXY6_GUITC</name>
<proteinExistence type="predicted"/>
<evidence type="ECO:0000313" key="4">
    <source>
        <dbReference type="Proteomes" id="UP000011087"/>
    </source>
</evidence>
<gene>
    <name evidence="2" type="ORF">GUITHDRAFT_150409</name>
</gene>
<reference evidence="4" key="2">
    <citation type="submission" date="2012-11" db="EMBL/GenBank/DDBJ databases">
        <authorList>
            <person name="Kuo A."/>
            <person name="Curtis B.A."/>
            <person name="Tanifuji G."/>
            <person name="Burki F."/>
            <person name="Gruber A."/>
            <person name="Irimia M."/>
            <person name="Maruyama S."/>
            <person name="Arias M.C."/>
            <person name="Ball S.G."/>
            <person name="Gile G.H."/>
            <person name="Hirakawa Y."/>
            <person name="Hopkins J.F."/>
            <person name="Rensing S.A."/>
            <person name="Schmutz J."/>
            <person name="Symeonidi A."/>
            <person name="Elias M."/>
            <person name="Eveleigh R.J."/>
            <person name="Herman E.K."/>
            <person name="Klute M.J."/>
            <person name="Nakayama T."/>
            <person name="Obornik M."/>
            <person name="Reyes-Prieto A."/>
            <person name="Armbrust E.V."/>
            <person name="Aves S.J."/>
            <person name="Beiko R.G."/>
            <person name="Coutinho P."/>
            <person name="Dacks J.B."/>
            <person name="Durnford D.G."/>
            <person name="Fast N.M."/>
            <person name="Green B.R."/>
            <person name="Grisdale C."/>
            <person name="Hempe F."/>
            <person name="Henrissat B."/>
            <person name="Hoppner M.P."/>
            <person name="Ishida K.-I."/>
            <person name="Kim E."/>
            <person name="Koreny L."/>
            <person name="Kroth P.G."/>
            <person name="Liu Y."/>
            <person name="Malik S.-B."/>
            <person name="Maier U.G."/>
            <person name="McRose D."/>
            <person name="Mock T."/>
            <person name="Neilson J.A."/>
            <person name="Onodera N.T."/>
            <person name="Poole A.M."/>
            <person name="Pritham E.J."/>
            <person name="Richards T.A."/>
            <person name="Rocap G."/>
            <person name="Roy S.W."/>
            <person name="Sarai C."/>
            <person name="Schaack S."/>
            <person name="Shirato S."/>
            <person name="Slamovits C.H."/>
            <person name="Spencer D.F."/>
            <person name="Suzuki S."/>
            <person name="Worden A.Z."/>
            <person name="Zauner S."/>
            <person name="Barry K."/>
            <person name="Bell C."/>
            <person name="Bharti A.K."/>
            <person name="Crow J.A."/>
            <person name="Grimwood J."/>
            <person name="Kramer R."/>
            <person name="Lindquist E."/>
            <person name="Lucas S."/>
            <person name="Salamov A."/>
            <person name="McFadden G.I."/>
            <person name="Lane C.E."/>
            <person name="Keeling P.J."/>
            <person name="Gray M.W."/>
            <person name="Grigoriev I.V."/>
            <person name="Archibald J.M."/>
        </authorList>
    </citation>
    <scope>NUCLEOTIDE SEQUENCE</scope>
    <source>
        <strain evidence="4">CCMP2712</strain>
    </source>
</reference>
<evidence type="ECO:0000256" key="1">
    <source>
        <dbReference type="SAM" id="MobiDB-lite"/>
    </source>
</evidence>
<dbReference type="Proteomes" id="UP000011087">
    <property type="component" value="Unassembled WGS sequence"/>
</dbReference>
<accession>L1JXY6</accession>
<organism evidence="2">
    <name type="scientific">Guillardia theta (strain CCMP2712)</name>
    <name type="common">Cryptophyte</name>
    <dbReference type="NCBI Taxonomy" id="905079"/>
    <lineage>
        <taxon>Eukaryota</taxon>
        <taxon>Cryptophyceae</taxon>
        <taxon>Pyrenomonadales</taxon>
        <taxon>Geminigeraceae</taxon>
        <taxon>Guillardia</taxon>
    </lineage>
</organism>
<dbReference type="EMBL" id="JH992970">
    <property type="protein sequence ID" value="EKX53431.1"/>
    <property type="molecule type" value="Genomic_DNA"/>
</dbReference>
<dbReference type="GeneID" id="17309997"/>
<feature type="region of interest" description="Disordered" evidence="1">
    <location>
        <begin position="167"/>
        <end position="193"/>
    </location>
</feature>
<evidence type="ECO:0000313" key="2">
    <source>
        <dbReference type="EMBL" id="EKX53431.1"/>
    </source>
</evidence>
<dbReference type="EnsemblProtists" id="EKX53431">
    <property type="protein sequence ID" value="EKX53431"/>
    <property type="gene ID" value="GUITHDRAFT_150409"/>
</dbReference>
<dbReference type="HOGENOM" id="CLU_1411242_0_0_1"/>